<protein>
    <submittedName>
        <fullName evidence="1">Zinc-binding dehydrogenase</fullName>
    </submittedName>
</protein>
<dbReference type="EMBL" id="JAVIJC010000039">
    <property type="protein sequence ID" value="MDX8495431.1"/>
    <property type="molecule type" value="Genomic_DNA"/>
</dbReference>
<accession>A0ABU4Z861</accession>
<evidence type="ECO:0000313" key="1">
    <source>
        <dbReference type="EMBL" id="MDX8495431.1"/>
    </source>
</evidence>
<keyword evidence="2" id="KW-1185">Reference proteome</keyword>
<dbReference type="Proteomes" id="UP001271249">
    <property type="component" value="Unassembled WGS sequence"/>
</dbReference>
<comment type="caution">
    <text evidence="1">The sequence shown here is derived from an EMBL/GenBank/DDBJ whole genome shotgun (WGS) entry which is preliminary data.</text>
</comment>
<gene>
    <name evidence="1" type="ORF">RFN29_28120</name>
</gene>
<dbReference type="Gene3D" id="3.90.180.10">
    <property type="entry name" value="Medium-chain alcohol dehydrogenases, catalytic domain"/>
    <property type="match status" value="1"/>
</dbReference>
<evidence type="ECO:0000313" key="2">
    <source>
        <dbReference type="Proteomes" id="UP001271249"/>
    </source>
</evidence>
<organism evidence="1 2">
    <name type="scientific">Mesorhizobium captivum</name>
    <dbReference type="NCBI Taxonomy" id="3072319"/>
    <lineage>
        <taxon>Bacteria</taxon>
        <taxon>Pseudomonadati</taxon>
        <taxon>Pseudomonadota</taxon>
        <taxon>Alphaproteobacteria</taxon>
        <taxon>Hyphomicrobiales</taxon>
        <taxon>Phyllobacteriaceae</taxon>
        <taxon>Mesorhizobium</taxon>
    </lineage>
</organism>
<sequence length="71" mass="7734">MIGRNQSLKGFALLPLLCPDMQRASLSEVFELAASGQLRVTIGGRFALDQAGEAHRLIEERRSTGKVVLLP</sequence>
<dbReference type="Gene3D" id="3.40.50.720">
    <property type="entry name" value="NAD(P)-binding Rossmann-like Domain"/>
    <property type="match status" value="1"/>
</dbReference>
<reference evidence="1 2" key="1">
    <citation type="submission" date="2023-08" db="EMBL/GenBank/DDBJ databases">
        <title>Implementing the SeqCode for naming new Mesorhizobium species isolated from Vachellia karroo root nodules.</title>
        <authorList>
            <person name="Van Lill M."/>
        </authorList>
    </citation>
    <scope>NUCLEOTIDE SEQUENCE [LARGE SCALE GENOMIC DNA]</scope>
    <source>
        <strain evidence="1 2">VK22B</strain>
    </source>
</reference>
<proteinExistence type="predicted"/>
<dbReference type="RefSeq" id="WP_320229199.1">
    <property type="nucleotide sequence ID" value="NZ_JAVIJB010000038.1"/>
</dbReference>
<name>A0ABU4Z861_9HYPH</name>
<dbReference type="Pfam" id="PF13602">
    <property type="entry name" value="ADH_zinc_N_2"/>
    <property type="match status" value="1"/>
</dbReference>